<evidence type="ECO:0000259" key="1">
    <source>
        <dbReference type="Pfam" id="PF13338"/>
    </source>
</evidence>
<protein>
    <submittedName>
        <fullName evidence="2">Abortive infection protein</fullName>
    </submittedName>
</protein>
<proteinExistence type="predicted"/>
<feature type="domain" description="AbiEi antitoxin N-terminal" evidence="1">
    <location>
        <begin position="6"/>
        <end position="53"/>
    </location>
</feature>
<evidence type="ECO:0000313" key="2">
    <source>
        <dbReference type="EMBL" id="RFZ77612.1"/>
    </source>
</evidence>
<accession>A0A3E2N9F4</accession>
<evidence type="ECO:0000313" key="3">
    <source>
        <dbReference type="Proteomes" id="UP000260680"/>
    </source>
</evidence>
<dbReference type="OrthoDB" id="9801429at2"/>
<dbReference type="EMBL" id="QOHO01000057">
    <property type="protein sequence ID" value="RFZ77612.1"/>
    <property type="molecule type" value="Genomic_DNA"/>
</dbReference>
<sequence>MDSIWNQIEHIAEENSGILTTAQVEAAGISRTVLKRYIEEKQLVRVSKGLYVLEHSMADEYVLLQARSGKALFSYGTALFLWGLSDRTPHIIDLTVPHGTNVSKIARDNPQVRFHYVQAPMFEVGKTETVSPQGGTVRLYDKERCICDLIRDKKEMDMQLYTQALKDYFRTGSNARRLLKYGKTFGVEEQIRTYMEVLS</sequence>
<dbReference type="InterPro" id="IPR025159">
    <property type="entry name" value="AbiEi_N"/>
</dbReference>
<dbReference type="AlphaFoldDB" id="A0A3E2N9F4"/>
<dbReference type="Proteomes" id="UP000260680">
    <property type="component" value="Unassembled WGS sequence"/>
</dbReference>
<gene>
    <name evidence="2" type="ORF">DS742_17505</name>
</gene>
<dbReference type="RefSeq" id="WP_117418275.1">
    <property type="nucleotide sequence ID" value="NZ_QOHO01000057.1"/>
</dbReference>
<reference evidence="2 3" key="1">
    <citation type="submission" date="2018-07" db="EMBL/GenBank/DDBJ databases">
        <title>New species, Clostridium PI-S10-A1B.</title>
        <authorList>
            <person name="Krishna G."/>
            <person name="Summeta K."/>
            <person name="Shikha S."/>
            <person name="Prabhu P.B."/>
            <person name="Suresh K."/>
        </authorList>
    </citation>
    <scope>NUCLEOTIDE SEQUENCE [LARGE SCALE GENOMIC DNA]</scope>
    <source>
        <strain evidence="2 3">PI-S10-A1B</strain>
    </source>
</reference>
<organism evidence="2 3">
    <name type="scientific">Lacrimispora amygdalina</name>
    <dbReference type="NCBI Taxonomy" id="253257"/>
    <lineage>
        <taxon>Bacteria</taxon>
        <taxon>Bacillati</taxon>
        <taxon>Bacillota</taxon>
        <taxon>Clostridia</taxon>
        <taxon>Lachnospirales</taxon>
        <taxon>Lachnospiraceae</taxon>
        <taxon>Lacrimispora</taxon>
    </lineage>
</organism>
<comment type="caution">
    <text evidence="2">The sequence shown here is derived from an EMBL/GenBank/DDBJ whole genome shotgun (WGS) entry which is preliminary data.</text>
</comment>
<dbReference type="Pfam" id="PF13338">
    <property type="entry name" value="AbiEi_4"/>
    <property type="match status" value="1"/>
</dbReference>
<name>A0A3E2N9F4_9FIRM</name>